<dbReference type="RefSeq" id="WP_168103883.1">
    <property type="nucleotide sequence ID" value="NZ_JAATEN010000022.1"/>
</dbReference>
<feature type="compositionally biased region" description="Low complexity" evidence="9">
    <location>
        <begin position="313"/>
        <end position="339"/>
    </location>
</feature>
<keyword evidence="6 8" id="KW-1133">Transmembrane helix</keyword>
<dbReference type="Pfam" id="PF02652">
    <property type="entry name" value="Lactate_perm"/>
    <property type="match status" value="2"/>
</dbReference>
<feature type="transmembrane region" description="Helical" evidence="8">
    <location>
        <begin position="225"/>
        <end position="245"/>
    </location>
</feature>
<evidence type="ECO:0000256" key="3">
    <source>
        <dbReference type="ARBA" id="ARBA00022448"/>
    </source>
</evidence>
<feature type="transmembrane region" description="Helical" evidence="8">
    <location>
        <begin position="115"/>
        <end position="134"/>
    </location>
</feature>
<feature type="transmembrane region" description="Helical" evidence="8">
    <location>
        <begin position="167"/>
        <end position="187"/>
    </location>
</feature>
<evidence type="ECO:0000313" key="11">
    <source>
        <dbReference type="Proteomes" id="UP000695264"/>
    </source>
</evidence>
<evidence type="ECO:0000256" key="2">
    <source>
        <dbReference type="ARBA" id="ARBA00010100"/>
    </source>
</evidence>
<reference evidence="10 11" key="1">
    <citation type="submission" date="2020-03" db="EMBL/GenBank/DDBJ databases">
        <title>WGS of actinomycetes isolated from Thailand.</title>
        <authorList>
            <person name="Thawai C."/>
        </authorList>
    </citation>
    <scope>NUCLEOTIDE SEQUENCE [LARGE SCALE GENOMIC DNA]</scope>
    <source>
        <strain evidence="10 11">PLAI 1-29</strain>
    </source>
</reference>
<evidence type="ECO:0000256" key="7">
    <source>
        <dbReference type="ARBA" id="ARBA00023136"/>
    </source>
</evidence>
<evidence type="ECO:0000256" key="1">
    <source>
        <dbReference type="ARBA" id="ARBA00004651"/>
    </source>
</evidence>
<evidence type="ECO:0000256" key="5">
    <source>
        <dbReference type="ARBA" id="ARBA00022692"/>
    </source>
</evidence>
<keyword evidence="3 8" id="KW-0813">Transport</keyword>
<feature type="region of interest" description="Disordered" evidence="9">
    <location>
        <begin position="288"/>
        <end position="419"/>
    </location>
</feature>
<keyword evidence="5 8" id="KW-0812">Transmembrane</keyword>
<protein>
    <recommendedName>
        <fullName evidence="8">L-lactate permease</fullName>
    </recommendedName>
</protein>
<evidence type="ECO:0000313" key="10">
    <source>
        <dbReference type="EMBL" id="NJQ03267.1"/>
    </source>
</evidence>
<dbReference type="PANTHER" id="PTHR30003:SF0">
    <property type="entry name" value="GLYCOLATE PERMEASE GLCA-RELATED"/>
    <property type="match status" value="1"/>
</dbReference>
<feature type="transmembrane region" description="Helical" evidence="8">
    <location>
        <begin position="550"/>
        <end position="571"/>
    </location>
</feature>
<keyword evidence="11" id="KW-1185">Reference proteome</keyword>
<evidence type="ECO:0000256" key="9">
    <source>
        <dbReference type="SAM" id="MobiDB-lite"/>
    </source>
</evidence>
<feature type="transmembrane region" description="Helical" evidence="8">
    <location>
        <begin position="71"/>
        <end position="94"/>
    </location>
</feature>
<feature type="transmembrane region" description="Helical" evidence="8">
    <location>
        <begin position="41"/>
        <end position="59"/>
    </location>
</feature>
<feature type="transmembrane region" description="Helical" evidence="8">
    <location>
        <begin position="251"/>
        <end position="268"/>
    </location>
</feature>
<comment type="function">
    <text evidence="8">Uptake of L-lactate across the membrane. Can also transport D-lactate and glycolate.</text>
</comment>
<dbReference type="Proteomes" id="UP000695264">
    <property type="component" value="Unassembled WGS sequence"/>
</dbReference>
<evidence type="ECO:0000256" key="4">
    <source>
        <dbReference type="ARBA" id="ARBA00022475"/>
    </source>
</evidence>
<feature type="transmembrane region" description="Helical" evidence="8">
    <location>
        <begin position="193"/>
        <end position="213"/>
    </location>
</feature>
<dbReference type="EMBL" id="JAATEN010000022">
    <property type="protein sequence ID" value="NJQ03267.1"/>
    <property type="molecule type" value="Genomic_DNA"/>
</dbReference>
<comment type="subcellular location">
    <subcellularLocation>
        <location evidence="1 8">Cell membrane</location>
        <topology evidence="1 8">Multi-pass membrane protein</topology>
    </subcellularLocation>
</comment>
<accession>A0ABX1C5P7</accession>
<dbReference type="InterPro" id="IPR003804">
    <property type="entry name" value="Lactate_perm"/>
</dbReference>
<feature type="transmembrane region" description="Helical" evidence="8">
    <location>
        <begin position="427"/>
        <end position="447"/>
    </location>
</feature>
<organism evidence="10 11">
    <name type="scientific">Streptomyces zingiberis</name>
    <dbReference type="NCBI Taxonomy" id="2053010"/>
    <lineage>
        <taxon>Bacteria</taxon>
        <taxon>Bacillati</taxon>
        <taxon>Actinomycetota</taxon>
        <taxon>Actinomycetes</taxon>
        <taxon>Kitasatosporales</taxon>
        <taxon>Streptomycetaceae</taxon>
        <taxon>Streptomyces</taxon>
    </lineage>
</organism>
<feature type="transmembrane region" description="Helical" evidence="8">
    <location>
        <begin position="527"/>
        <end position="544"/>
    </location>
</feature>
<proteinExistence type="inferred from homology"/>
<feature type="transmembrane region" description="Helical" evidence="8">
    <location>
        <begin position="484"/>
        <end position="506"/>
    </location>
</feature>
<comment type="similarity">
    <text evidence="2 8">Belongs to the lactate permease family.</text>
</comment>
<feature type="compositionally biased region" description="Pro residues" evidence="9">
    <location>
        <begin position="340"/>
        <end position="352"/>
    </location>
</feature>
<feature type="compositionally biased region" description="Gly residues" evidence="9">
    <location>
        <begin position="288"/>
        <end position="312"/>
    </location>
</feature>
<sequence>MHQPDLSPVADSLGLSALVAALPLLTLFVLLGGLRMPAPRAALVSLAVALAVAVLGYGMNPGLALLSAGQGAAFGLFPIMWIVLAAIWLYQLTVVSGRFEDLRRAFGLISDDPRVQAVIIAFCFGGLLEALAGFGAPVAITGVMLIALGFSPLRAAATVLVANTAPVAFGAIATPIITAGTLTSIPYTEIGAYVGRQTPLLALIVPLLLVLIVDGRRGVRQTWPAALVCGVVFAVAQFASANYISVELTDIIAALAALAALVVFLRFWQPRGGAEAKAALLAAAEGGDGAGGPAAGGPADGNDGNDGNGSSAGPGSVPATARSGASAGPAPSGPSVTPVPSAPSPPSPPPGGPAGSGGTRTEGDPAAGTGGPGPAGTVAATSGDASTGAPSDGPSGALADASTGAPSGAPAGAGPGAPAPASGPGTLMMAFLPYLIIIAIFSVAKLWTSVKDFLAGTDVKIPWPGLDGRILDATGEVTSGTVYVFPWLSSPGSLLLIAGVAVAAVYRIGPATAVREFGATVAKLRPALLTVATVLALAYVLNFSGQTITMGTWIAGTGAAFAFLSPILGWLGTAVTGSDTSANALFATLQQTAAAKAGLDPTLLVAANTSGGVVGKMISPQNLTIAATAVGLLGKEALLFRAVLKWSAGLLLALCVLVFAQSNVLAWMPP</sequence>
<dbReference type="PANTHER" id="PTHR30003">
    <property type="entry name" value="L-LACTATE PERMEASE"/>
    <property type="match status" value="1"/>
</dbReference>
<keyword evidence="7 8" id="KW-0472">Membrane</keyword>
<evidence type="ECO:0000256" key="6">
    <source>
        <dbReference type="ARBA" id="ARBA00022989"/>
    </source>
</evidence>
<comment type="caution">
    <text evidence="10">The sequence shown here is derived from an EMBL/GenBank/DDBJ whole genome shotgun (WGS) entry which is preliminary data.</text>
</comment>
<feature type="transmembrane region" description="Helical" evidence="8">
    <location>
        <begin position="648"/>
        <end position="668"/>
    </location>
</feature>
<name>A0ABX1C5P7_9ACTN</name>
<feature type="transmembrane region" description="Helical" evidence="8">
    <location>
        <begin position="12"/>
        <end position="34"/>
    </location>
</feature>
<keyword evidence="4 8" id="KW-1003">Cell membrane</keyword>
<gene>
    <name evidence="10" type="ORF">HCK00_22715</name>
</gene>
<evidence type="ECO:0000256" key="8">
    <source>
        <dbReference type="RuleBase" id="RU365092"/>
    </source>
</evidence>